<evidence type="ECO:0000313" key="2">
    <source>
        <dbReference type="Proteomes" id="UP001652660"/>
    </source>
</evidence>
<dbReference type="SUPFAM" id="SSF56219">
    <property type="entry name" value="DNase I-like"/>
    <property type="match status" value="1"/>
</dbReference>
<dbReference type="Gene3D" id="3.60.10.10">
    <property type="entry name" value="Endonuclease/exonuclease/phosphatase"/>
    <property type="match status" value="1"/>
</dbReference>
<dbReference type="GeneID" id="140038409"/>
<protein>
    <submittedName>
        <fullName evidence="3">Uncharacterized protein</fullName>
    </submittedName>
</protein>
<accession>A0ABM4X747</accession>
<proteinExistence type="predicted"/>
<dbReference type="RefSeq" id="XP_071939861.1">
    <property type="nucleotide sequence ID" value="XM_072083760.1"/>
</dbReference>
<dbReference type="PANTHER" id="PTHR33710:SF71">
    <property type="entry name" value="ENDONUCLEASE_EXONUCLEASE_PHOSPHATASE DOMAIN-CONTAINING PROTEIN"/>
    <property type="match status" value="1"/>
</dbReference>
<organism evidence="2 3">
    <name type="scientific">Coffea arabica</name>
    <name type="common">Arabian coffee</name>
    <dbReference type="NCBI Taxonomy" id="13443"/>
    <lineage>
        <taxon>Eukaryota</taxon>
        <taxon>Viridiplantae</taxon>
        <taxon>Streptophyta</taxon>
        <taxon>Embryophyta</taxon>
        <taxon>Tracheophyta</taxon>
        <taxon>Spermatophyta</taxon>
        <taxon>Magnoliopsida</taxon>
        <taxon>eudicotyledons</taxon>
        <taxon>Gunneridae</taxon>
        <taxon>Pentapetalae</taxon>
        <taxon>asterids</taxon>
        <taxon>lamiids</taxon>
        <taxon>Gentianales</taxon>
        <taxon>Rubiaceae</taxon>
        <taxon>Ixoroideae</taxon>
        <taxon>Gardenieae complex</taxon>
        <taxon>Bertiereae - Coffeeae clade</taxon>
        <taxon>Coffeeae</taxon>
        <taxon>Coffea</taxon>
    </lineage>
</organism>
<keyword evidence="2" id="KW-1185">Reference proteome</keyword>
<reference evidence="3" key="1">
    <citation type="submission" date="2025-08" db="UniProtKB">
        <authorList>
            <consortium name="RefSeq"/>
        </authorList>
    </citation>
    <scope>IDENTIFICATION</scope>
    <source>
        <tissue evidence="3">Leaves</tissue>
    </source>
</reference>
<evidence type="ECO:0000313" key="3">
    <source>
        <dbReference type="RefSeq" id="XP_071939861.1"/>
    </source>
</evidence>
<keyword evidence="1" id="KW-0175">Coiled coil</keyword>
<gene>
    <name evidence="3" type="primary">LOC140038409</name>
</gene>
<evidence type="ECO:0000256" key="1">
    <source>
        <dbReference type="SAM" id="Coils"/>
    </source>
</evidence>
<feature type="coiled-coil region" evidence="1">
    <location>
        <begin position="119"/>
        <end position="155"/>
    </location>
</feature>
<dbReference type="Proteomes" id="UP001652660">
    <property type="component" value="Chromosome 3e"/>
</dbReference>
<name>A0ABM4X747_COFAR</name>
<sequence length="239" mass="27665">MEEAEVFDAGFSGSNYTWCNNRRGRARIWKRLDRFLINGECADMASAISVVHLSRHLSDHAPLKISFASRLDKGPRPFRFLNVWTSNQELLEVIKTTWSIERAIQQWNKQRFGNVFTVVTEAEVVLARAEGDMANAESEKGLEEAQAELNRALSLEEQVWRQKAQVKWLNSGDRNTRYFQAVVTQRRVQGAIHRVKTSAGMWVEQDEYIAKEAVEYFFDLFSGSVDPNPRSFRHLIRPW</sequence>
<dbReference type="InterPro" id="IPR036691">
    <property type="entry name" value="Endo/exonu/phosph_ase_sf"/>
</dbReference>
<dbReference type="PANTHER" id="PTHR33710">
    <property type="entry name" value="BNAC02G09200D PROTEIN"/>
    <property type="match status" value="1"/>
</dbReference>